<dbReference type="RefSeq" id="WP_207710565.1">
    <property type="nucleotide sequence ID" value="NZ_AP021888.1"/>
</dbReference>
<dbReference type="InterPro" id="IPR036388">
    <property type="entry name" value="WH-like_DNA-bd_sf"/>
</dbReference>
<dbReference type="NCBIfam" id="TIGR02937">
    <property type="entry name" value="sigma70-ECF"/>
    <property type="match status" value="1"/>
</dbReference>
<keyword evidence="2" id="KW-0805">Transcription regulation</keyword>
<dbReference type="KEGG" id="tzo:THMIRHAT_17200"/>
<comment type="similarity">
    <text evidence="1">Belongs to the sigma-70 factor family. ECF subfamily.</text>
</comment>
<evidence type="ECO:0000313" key="8">
    <source>
        <dbReference type="Proteomes" id="UP000501466"/>
    </source>
</evidence>
<dbReference type="InterPro" id="IPR014284">
    <property type="entry name" value="RNA_pol_sigma-70_dom"/>
</dbReference>
<keyword evidence="3" id="KW-0731">Sigma factor</keyword>
<dbReference type="CDD" id="cd06171">
    <property type="entry name" value="Sigma70_r4"/>
    <property type="match status" value="1"/>
</dbReference>
<evidence type="ECO:0000259" key="6">
    <source>
        <dbReference type="Pfam" id="PF08281"/>
    </source>
</evidence>
<dbReference type="AlphaFoldDB" id="A0A6F8PPK4"/>
<dbReference type="Gene3D" id="1.10.1740.10">
    <property type="match status" value="1"/>
</dbReference>
<dbReference type="InterPro" id="IPR007627">
    <property type="entry name" value="RNA_pol_sigma70_r2"/>
</dbReference>
<protein>
    <submittedName>
        <fullName evidence="7">RNA polymerase sigma-H factor</fullName>
    </submittedName>
</protein>
<dbReference type="SUPFAM" id="SSF88659">
    <property type="entry name" value="Sigma3 and sigma4 domains of RNA polymerase sigma factors"/>
    <property type="match status" value="1"/>
</dbReference>
<dbReference type="GO" id="GO:0016987">
    <property type="term" value="F:sigma factor activity"/>
    <property type="evidence" value="ECO:0007669"/>
    <property type="project" value="UniProtKB-KW"/>
</dbReference>
<keyword evidence="8" id="KW-1185">Reference proteome</keyword>
<evidence type="ECO:0000313" key="7">
    <source>
        <dbReference type="EMBL" id="BBP43974.1"/>
    </source>
</evidence>
<dbReference type="PANTHER" id="PTHR43133">
    <property type="entry name" value="RNA POLYMERASE ECF-TYPE SIGMA FACTO"/>
    <property type="match status" value="1"/>
</dbReference>
<organism evidence="7 8">
    <name type="scientific">Thiosulfativibrio zosterae</name>
    <dbReference type="NCBI Taxonomy" id="2675053"/>
    <lineage>
        <taxon>Bacteria</taxon>
        <taxon>Pseudomonadati</taxon>
        <taxon>Pseudomonadota</taxon>
        <taxon>Gammaproteobacteria</taxon>
        <taxon>Thiotrichales</taxon>
        <taxon>Piscirickettsiaceae</taxon>
        <taxon>Thiosulfativibrio</taxon>
    </lineage>
</organism>
<dbReference type="PANTHER" id="PTHR43133:SF53">
    <property type="entry name" value="ECF RNA POLYMERASE SIGMA-E FACTOR"/>
    <property type="match status" value="1"/>
</dbReference>
<dbReference type="InterPro" id="IPR013325">
    <property type="entry name" value="RNA_pol_sigma_r2"/>
</dbReference>
<evidence type="ECO:0000256" key="1">
    <source>
        <dbReference type="ARBA" id="ARBA00010641"/>
    </source>
</evidence>
<reference evidence="8" key="1">
    <citation type="submission" date="2019-11" db="EMBL/GenBank/DDBJ databases">
        <title>Isolation and characterization of two novel species in the genus Thiomicrorhabdus.</title>
        <authorList>
            <person name="Mochizuki J."/>
            <person name="Kojima H."/>
            <person name="Fukui M."/>
        </authorList>
    </citation>
    <scope>NUCLEOTIDE SEQUENCE [LARGE SCALE GENOMIC DNA]</scope>
    <source>
        <strain evidence="8">AkT22</strain>
    </source>
</reference>
<evidence type="ECO:0000256" key="4">
    <source>
        <dbReference type="ARBA" id="ARBA00023163"/>
    </source>
</evidence>
<dbReference type="GO" id="GO:0003677">
    <property type="term" value="F:DNA binding"/>
    <property type="evidence" value="ECO:0007669"/>
    <property type="project" value="InterPro"/>
</dbReference>
<keyword evidence="4" id="KW-0804">Transcription</keyword>
<dbReference type="EMBL" id="AP021888">
    <property type="protein sequence ID" value="BBP43974.1"/>
    <property type="molecule type" value="Genomic_DNA"/>
</dbReference>
<feature type="domain" description="RNA polymerase sigma-70 region 2" evidence="5">
    <location>
        <begin position="53"/>
        <end position="116"/>
    </location>
</feature>
<dbReference type="Gene3D" id="1.10.10.10">
    <property type="entry name" value="Winged helix-like DNA-binding domain superfamily/Winged helix DNA-binding domain"/>
    <property type="match status" value="1"/>
</dbReference>
<evidence type="ECO:0000256" key="2">
    <source>
        <dbReference type="ARBA" id="ARBA00023015"/>
    </source>
</evidence>
<dbReference type="InterPro" id="IPR013249">
    <property type="entry name" value="RNA_pol_sigma70_r4_t2"/>
</dbReference>
<dbReference type="InterPro" id="IPR013324">
    <property type="entry name" value="RNA_pol_sigma_r3/r4-like"/>
</dbReference>
<dbReference type="Pfam" id="PF08281">
    <property type="entry name" value="Sigma70_r4_2"/>
    <property type="match status" value="1"/>
</dbReference>
<dbReference type="InterPro" id="IPR039425">
    <property type="entry name" value="RNA_pol_sigma-70-like"/>
</dbReference>
<proteinExistence type="inferred from homology"/>
<dbReference type="SUPFAM" id="SSF88946">
    <property type="entry name" value="Sigma2 domain of RNA polymerase sigma factors"/>
    <property type="match status" value="1"/>
</dbReference>
<name>A0A6F8PPK4_9GAMM</name>
<feature type="domain" description="RNA polymerase sigma factor 70 region 4 type 2" evidence="6">
    <location>
        <begin position="145"/>
        <end position="196"/>
    </location>
</feature>
<dbReference type="GO" id="GO:0006352">
    <property type="term" value="P:DNA-templated transcription initiation"/>
    <property type="evidence" value="ECO:0007669"/>
    <property type="project" value="InterPro"/>
</dbReference>
<gene>
    <name evidence="7" type="primary">algU</name>
    <name evidence="7" type="ORF">THMIRHAT_17200</name>
</gene>
<sequence>MLILTQMPYMTHKSSINTQQDTAKHDMATWSDSQLVEAAQLQLPHVTQAFEALLQRHEQKIYHLCLRYLGDEGTAQDISQEVFLKVFQQLKNFRGEAQFSTWLYRIALNACHTQHGKKTLGTDDIDNWLDDIQLSMESDCSDEADCIQHCLNQQTEQERAVLSMRFNADLSIQEIADILSIKLSAAKMRLYRSIETLKKHYETFCL</sequence>
<evidence type="ECO:0000256" key="3">
    <source>
        <dbReference type="ARBA" id="ARBA00023082"/>
    </source>
</evidence>
<dbReference type="Proteomes" id="UP000501466">
    <property type="component" value="Chromosome"/>
</dbReference>
<evidence type="ECO:0000259" key="5">
    <source>
        <dbReference type="Pfam" id="PF04542"/>
    </source>
</evidence>
<dbReference type="Pfam" id="PF04542">
    <property type="entry name" value="Sigma70_r2"/>
    <property type="match status" value="1"/>
</dbReference>
<accession>A0A6F8PPK4</accession>